<dbReference type="EC" id="6.3.5.-" evidence="1"/>
<evidence type="ECO:0000256" key="1">
    <source>
        <dbReference type="HAMAP-Rule" id="MF_00122"/>
    </source>
</evidence>
<dbReference type="GO" id="GO:0006412">
    <property type="term" value="P:translation"/>
    <property type="evidence" value="ECO:0007669"/>
    <property type="project" value="UniProtKB-UniRule"/>
</dbReference>
<evidence type="ECO:0000313" key="2">
    <source>
        <dbReference type="EMBL" id="OHA58355.1"/>
    </source>
</evidence>
<protein>
    <recommendedName>
        <fullName evidence="1">Aspartyl/glutamyl-tRNA(Asn/Gln) amidotransferase subunit C</fullName>
        <shortName evidence="1">Asp/Glu-ADT subunit C</shortName>
        <ecNumber evidence="1">6.3.5.-</ecNumber>
    </recommendedName>
</protein>
<comment type="similarity">
    <text evidence="1">Belongs to the GatC family.</text>
</comment>
<dbReference type="InterPro" id="IPR003837">
    <property type="entry name" value="GatC"/>
</dbReference>
<dbReference type="GO" id="GO:0050567">
    <property type="term" value="F:glutaminyl-tRNA synthase (glutamine-hydrolyzing) activity"/>
    <property type="evidence" value="ECO:0007669"/>
    <property type="project" value="UniProtKB-UniRule"/>
</dbReference>
<comment type="subunit">
    <text evidence="1">Heterotrimer of A, B and C subunits.</text>
</comment>
<dbReference type="STRING" id="1802436.A2370_01420"/>
<dbReference type="HAMAP" id="MF_00122">
    <property type="entry name" value="GatC"/>
    <property type="match status" value="1"/>
</dbReference>
<keyword evidence="1" id="KW-0547">Nucleotide-binding</keyword>
<keyword evidence="1" id="KW-0648">Protein biosynthesis</keyword>
<name>A0A1G2QCP2_9BACT</name>
<keyword evidence="1" id="KW-0436">Ligase</keyword>
<gene>
    <name evidence="1" type="primary">gatC</name>
    <name evidence="2" type="ORF">A2370_01420</name>
</gene>
<dbReference type="InterPro" id="IPR036113">
    <property type="entry name" value="Asp/Glu-ADT_sf_sub_c"/>
</dbReference>
<evidence type="ECO:0000313" key="3">
    <source>
        <dbReference type="Proteomes" id="UP000176222"/>
    </source>
</evidence>
<dbReference type="EMBL" id="MHTH01000010">
    <property type="protein sequence ID" value="OHA58355.1"/>
    <property type="molecule type" value="Genomic_DNA"/>
</dbReference>
<sequence>MFTEQEIDKLAELSRIALSQEEKQKFQRDFESILGYISELKNAPVADRKLSADDHYLTNVMREDNDAFMAGANTAKILAEAPKSDDNFFVVKQILDHGEDN</sequence>
<accession>A0A1G2QCP2</accession>
<dbReference type="Proteomes" id="UP000176222">
    <property type="component" value="Unassembled WGS sequence"/>
</dbReference>
<comment type="catalytic activity">
    <reaction evidence="1">
        <text>L-glutamyl-tRNA(Gln) + L-glutamine + ATP + H2O = L-glutaminyl-tRNA(Gln) + L-glutamate + ADP + phosphate + H(+)</text>
        <dbReference type="Rhea" id="RHEA:17521"/>
        <dbReference type="Rhea" id="RHEA-COMP:9681"/>
        <dbReference type="Rhea" id="RHEA-COMP:9684"/>
        <dbReference type="ChEBI" id="CHEBI:15377"/>
        <dbReference type="ChEBI" id="CHEBI:15378"/>
        <dbReference type="ChEBI" id="CHEBI:29985"/>
        <dbReference type="ChEBI" id="CHEBI:30616"/>
        <dbReference type="ChEBI" id="CHEBI:43474"/>
        <dbReference type="ChEBI" id="CHEBI:58359"/>
        <dbReference type="ChEBI" id="CHEBI:78520"/>
        <dbReference type="ChEBI" id="CHEBI:78521"/>
        <dbReference type="ChEBI" id="CHEBI:456216"/>
    </reaction>
</comment>
<comment type="function">
    <text evidence="1">Allows the formation of correctly charged Asn-tRNA(Asn) or Gln-tRNA(Gln) through the transamidation of misacylated Asp-tRNA(Asn) or Glu-tRNA(Gln) in organisms which lack either or both of asparaginyl-tRNA or glutaminyl-tRNA synthetases. The reaction takes place in the presence of glutamine and ATP through an activated phospho-Asp-tRNA(Asn) or phospho-Glu-tRNA(Gln).</text>
</comment>
<reference evidence="2 3" key="1">
    <citation type="journal article" date="2016" name="Nat. Commun.">
        <title>Thousands of microbial genomes shed light on interconnected biogeochemical processes in an aquifer system.</title>
        <authorList>
            <person name="Anantharaman K."/>
            <person name="Brown C.T."/>
            <person name="Hug L.A."/>
            <person name="Sharon I."/>
            <person name="Castelle C.J."/>
            <person name="Probst A.J."/>
            <person name="Thomas B.C."/>
            <person name="Singh A."/>
            <person name="Wilkins M.J."/>
            <person name="Karaoz U."/>
            <person name="Brodie E.L."/>
            <person name="Williams K.H."/>
            <person name="Hubbard S.S."/>
            <person name="Banfield J.F."/>
        </authorList>
    </citation>
    <scope>NUCLEOTIDE SEQUENCE [LARGE SCALE GENOMIC DNA]</scope>
</reference>
<dbReference type="AlphaFoldDB" id="A0A1G2QCP2"/>
<comment type="catalytic activity">
    <reaction evidence="1">
        <text>L-aspartyl-tRNA(Asn) + L-glutamine + ATP + H2O = L-asparaginyl-tRNA(Asn) + L-glutamate + ADP + phosphate + 2 H(+)</text>
        <dbReference type="Rhea" id="RHEA:14513"/>
        <dbReference type="Rhea" id="RHEA-COMP:9674"/>
        <dbReference type="Rhea" id="RHEA-COMP:9677"/>
        <dbReference type="ChEBI" id="CHEBI:15377"/>
        <dbReference type="ChEBI" id="CHEBI:15378"/>
        <dbReference type="ChEBI" id="CHEBI:29985"/>
        <dbReference type="ChEBI" id="CHEBI:30616"/>
        <dbReference type="ChEBI" id="CHEBI:43474"/>
        <dbReference type="ChEBI" id="CHEBI:58359"/>
        <dbReference type="ChEBI" id="CHEBI:78515"/>
        <dbReference type="ChEBI" id="CHEBI:78516"/>
        <dbReference type="ChEBI" id="CHEBI:456216"/>
    </reaction>
</comment>
<dbReference type="SUPFAM" id="SSF141000">
    <property type="entry name" value="Glu-tRNAGln amidotransferase C subunit"/>
    <property type="match status" value="1"/>
</dbReference>
<keyword evidence="1" id="KW-0067">ATP-binding</keyword>
<organism evidence="2 3">
    <name type="scientific">Candidatus Vogelbacteria bacterium RIFOXYB1_FULL_42_16</name>
    <dbReference type="NCBI Taxonomy" id="1802436"/>
    <lineage>
        <taxon>Bacteria</taxon>
        <taxon>Candidatus Vogeliibacteriota</taxon>
    </lineage>
</organism>
<dbReference type="GO" id="GO:0005524">
    <property type="term" value="F:ATP binding"/>
    <property type="evidence" value="ECO:0007669"/>
    <property type="project" value="UniProtKB-KW"/>
</dbReference>
<comment type="caution">
    <text evidence="2">The sequence shown here is derived from an EMBL/GenBank/DDBJ whole genome shotgun (WGS) entry which is preliminary data.</text>
</comment>
<dbReference type="Gene3D" id="1.10.20.60">
    <property type="entry name" value="Glu-tRNAGln amidotransferase C subunit, N-terminal domain"/>
    <property type="match status" value="1"/>
</dbReference>
<dbReference type="Pfam" id="PF02686">
    <property type="entry name" value="GatC"/>
    <property type="match status" value="1"/>
</dbReference>
<dbReference type="NCBIfam" id="TIGR00135">
    <property type="entry name" value="gatC"/>
    <property type="match status" value="1"/>
</dbReference>
<dbReference type="GO" id="GO:0050566">
    <property type="term" value="F:asparaginyl-tRNA synthase (glutamine-hydrolyzing) activity"/>
    <property type="evidence" value="ECO:0007669"/>
    <property type="project" value="RHEA"/>
</dbReference>
<dbReference type="GO" id="GO:0006450">
    <property type="term" value="P:regulation of translational fidelity"/>
    <property type="evidence" value="ECO:0007669"/>
    <property type="project" value="InterPro"/>
</dbReference>
<proteinExistence type="inferred from homology"/>